<proteinExistence type="predicted"/>
<keyword evidence="1" id="KW-0732">Signal</keyword>
<evidence type="ECO:0000256" key="1">
    <source>
        <dbReference type="SAM" id="SignalP"/>
    </source>
</evidence>
<evidence type="ECO:0000313" key="3">
    <source>
        <dbReference type="Proteomes" id="UP000728032"/>
    </source>
</evidence>
<feature type="non-terminal residue" evidence="2">
    <location>
        <position position="1"/>
    </location>
</feature>
<reference evidence="2" key="1">
    <citation type="submission" date="2020-11" db="EMBL/GenBank/DDBJ databases">
        <authorList>
            <person name="Tran Van P."/>
        </authorList>
    </citation>
    <scope>NUCLEOTIDE SEQUENCE</scope>
</reference>
<protein>
    <submittedName>
        <fullName evidence="2">Uncharacterized protein</fullName>
    </submittedName>
</protein>
<dbReference type="AlphaFoldDB" id="A0A7R9QQD7"/>
<feature type="signal peptide" evidence="1">
    <location>
        <begin position="1"/>
        <end position="21"/>
    </location>
</feature>
<gene>
    <name evidence="2" type="ORF">ONB1V03_LOCUS9947</name>
</gene>
<feature type="chain" id="PRO_5036211888" evidence="1">
    <location>
        <begin position="22"/>
        <end position="159"/>
    </location>
</feature>
<evidence type="ECO:0000313" key="2">
    <source>
        <dbReference type="EMBL" id="CAD7653290.1"/>
    </source>
</evidence>
<sequence>MWSNRSTLLTFCVLCIVMINGDPVESMSKTPELPIGAYEPGCICGAVGRHCGSRVATGQLQGTCRDVLYECLEIDMGYEARYIGDCTWCEKKDVGNDQCACMLNGSATGKHCASRYGTYLLGHCRPNGYYNCDFKNGPCYHVKDCPQYACYTDNGVGRD</sequence>
<dbReference type="Proteomes" id="UP000728032">
    <property type="component" value="Unassembled WGS sequence"/>
</dbReference>
<dbReference type="EMBL" id="CAJPVJ010006497">
    <property type="protein sequence ID" value="CAG2170477.1"/>
    <property type="molecule type" value="Genomic_DNA"/>
</dbReference>
<dbReference type="EMBL" id="OC921322">
    <property type="protein sequence ID" value="CAD7653290.1"/>
    <property type="molecule type" value="Genomic_DNA"/>
</dbReference>
<keyword evidence="3" id="KW-1185">Reference proteome</keyword>
<organism evidence="2">
    <name type="scientific">Oppiella nova</name>
    <dbReference type="NCBI Taxonomy" id="334625"/>
    <lineage>
        <taxon>Eukaryota</taxon>
        <taxon>Metazoa</taxon>
        <taxon>Ecdysozoa</taxon>
        <taxon>Arthropoda</taxon>
        <taxon>Chelicerata</taxon>
        <taxon>Arachnida</taxon>
        <taxon>Acari</taxon>
        <taxon>Acariformes</taxon>
        <taxon>Sarcoptiformes</taxon>
        <taxon>Oribatida</taxon>
        <taxon>Brachypylina</taxon>
        <taxon>Oppioidea</taxon>
        <taxon>Oppiidae</taxon>
        <taxon>Oppiella</taxon>
    </lineage>
</organism>
<accession>A0A7R9QQD7</accession>
<name>A0A7R9QQD7_9ACAR</name>